<protein>
    <recommendedName>
        <fullName evidence="17">3-hydroxyacyl-CoA dehydrogenase</fullName>
    </recommendedName>
</protein>
<dbReference type="CDD" id="cd02440">
    <property type="entry name" value="AdoMet_MTases"/>
    <property type="match status" value="2"/>
</dbReference>
<organism evidence="15 16">
    <name type="scientific">Candidatus Methylumidiphilus alinenensis</name>
    <dbReference type="NCBI Taxonomy" id="2202197"/>
    <lineage>
        <taxon>Bacteria</taxon>
        <taxon>Pseudomonadati</taxon>
        <taxon>Pseudomonadota</taxon>
        <taxon>Gammaproteobacteria</taxon>
        <taxon>Methylococcales</taxon>
        <taxon>Candidatus Methylumidiphilus</taxon>
    </lineage>
</organism>
<dbReference type="InterPro" id="IPR029063">
    <property type="entry name" value="SAM-dependent_MTases_sf"/>
</dbReference>
<dbReference type="InterPro" id="IPR014031">
    <property type="entry name" value="Ketoacyl_synth_C"/>
</dbReference>
<dbReference type="Gene3D" id="3.40.50.150">
    <property type="entry name" value="Vaccinia Virus protein VP39"/>
    <property type="match status" value="3"/>
</dbReference>
<dbReference type="Pfam" id="PF00109">
    <property type="entry name" value="ketoacyl-synt"/>
    <property type="match status" value="4"/>
</dbReference>
<feature type="domain" description="Ketosynthase family 3 (KS3)" evidence="14">
    <location>
        <begin position="168"/>
        <end position="599"/>
    </location>
</feature>
<dbReference type="InterPro" id="IPR020841">
    <property type="entry name" value="PKS_Beta-ketoAc_synthase_dom"/>
</dbReference>
<feature type="region of interest" description="Disordered" evidence="12">
    <location>
        <begin position="2996"/>
        <end position="3035"/>
    </location>
</feature>
<dbReference type="SUPFAM" id="SSF47336">
    <property type="entry name" value="ACP-like"/>
    <property type="match status" value="5"/>
</dbReference>
<dbReference type="Pfam" id="PF08659">
    <property type="entry name" value="KR"/>
    <property type="match status" value="1"/>
</dbReference>
<dbReference type="InterPro" id="IPR036291">
    <property type="entry name" value="NAD(P)-bd_dom_sf"/>
</dbReference>
<dbReference type="GO" id="GO:0005737">
    <property type="term" value="C:cytoplasm"/>
    <property type="evidence" value="ECO:0007669"/>
    <property type="project" value="UniProtKB-SubCell"/>
</dbReference>
<dbReference type="Pfam" id="PF02801">
    <property type="entry name" value="Ketoacyl-synt_C"/>
    <property type="match status" value="4"/>
</dbReference>
<dbReference type="Gene3D" id="3.40.50.720">
    <property type="entry name" value="NAD(P)-binding Rossmann-like Domain"/>
    <property type="match status" value="1"/>
</dbReference>
<evidence type="ECO:0000256" key="9">
    <source>
        <dbReference type="ARBA" id="ARBA00022737"/>
    </source>
</evidence>
<dbReference type="EMBL" id="QJPH01000321">
    <property type="protein sequence ID" value="PZN78308.1"/>
    <property type="molecule type" value="Genomic_DNA"/>
</dbReference>
<dbReference type="SUPFAM" id="SSF53901">
    <property type="entry name" value="Thiolase-like"/>
    <property type="match status" value="4"/>
</dbReference>
<feature type="region of interest" description="Disordered" evidence="12">
    <location>
        <begin position="1147"/>
        <end position="1172"/>
    </location>
</feature>
<dbReference type="SMART" id="SM00822">
    <property type="entry name" value="PKS_KR"/>
    <property type="match status" value="1"/>
</dbReference>
<dbReference type="Pfam" id="PF21394">
    <property type="entry name" value="Beta-ketacyl_N"/>
    <property type="match status" value="1"/>
</dbReference>
<proteinExistence type="inferred from homology"/>
<feature type="region of interest" description="Disordered" evidence="12">
    <location>
        <begin position="113"/>
        <end position="132"/>
    </location>
</feature>
<evidence type="ECO:0000256" key="10">
    <source>
        <dbReference type="ARBA" id="ARBA00023268"/>
    </source>
</evidence>
<keyword evidence="5" id="KW-0596">Phosphopantetheine</keyword>
<evidence type="ECO:0000256" key="8">
    <source>
        <dbReference type="ARBA" id="ARBA00022679"/>
    </source>
</evidence>
<evidence type="ECO:0000256" key="6">
    <source>
        <dbReference type="ARBA" id="ARBA00022490"/>
    </source>
</evidence>
<keyword evidence="9" id="KW-0677">Repeat</keyword>
<dbReference type="SUPFAM" id="SSF51735">
    <property type="entry name" value="NAD(P)-binding Rossmann-fold domains"/>
    <property type="match status" value="1"/>
</dbReference>
<dbReference type="SMART" id="SM00823">
    <property type="entry name" value="PKS_PP"/>
    <property type="match status" value="5"/>
</dbReference>
<dbReference type="InterPro" id="IPR016039">
    <property type="entry name" value="Thiolase-like"/>
</dbReference>
<dbReference type="Gene3D" id="1.10.1240.100">
    <property type="match status" value="4"/>
</dbReference>
<dbReference type="InterPro" id="IPR057326">
    <property type="entry name" value="KR_dom"/>
</dbReference>
<dbReference type="PANTHER" id="PTHR43775:SF37">
    <property type="entry name" value="SI:DKEY-61P9.11"/>
    <property type="match status" value="1"/>
</dbReference>
<evidence type="ECO:0000313" key="16">
    <source>
        <dbReference type="Proteomes" id="UP000249396"/>
    </source>
</evidence>
<accession>A0A2W4REM0</accession>
<dbReference type="UniPathway" id="UPA00094"/>
<gene>
    <name evidence="15" type="ORF">DM484_13095</name>
</gene>
<feature type="domain" description="Carrier" evidence="13">
    <location>
        <begin position="4729"/>
        <end position="4806"/>
    </location>
</feature>
<dbReference type="PROSITE" id="PS52004">
    <property type="entry name" value="KS3_2"/>
    <property type="match status" value="4"/>
</dbReference>
<keyword evidence="8" id="KW-0808">Transferase</keyword>
<dbReference type="PROSITE" id="PS00606">
    <property type="entry name" value="KS3_1"/>
    <property type="match status" value="4"/>
</dbReference>
<dbReference type="Pfam" id="PF22336">
    <property type="entry name" value="RhiE-like_linker"/>
    <property type="match status" value="3"/>
</dbReference>
<dbReference type="CDD" id="cd08953">
    <property type="entry name" value="KR_2_SDR_x"/>
    <property type="match status" value="1"/>
</dbReference>
<feature type="compositionally biased region" description="Low complexity" evidence="12">
    <location>
        <begin position="1160"/>
        <end position="1172"/>
    </location>
</feature>
<dbReference type="FunFam" id="3.40.47.10:FF:000019">
    <property type="entry name" value="Polyketide synthase type I"/>
    <property type="match status" value="3"/>
</dbReference>
<dbReference type="PANTHER" id="PTHR43775">
    <property type="entry name" value="FATTY ACID SYNTHASE"/>
    <property type="match status" value="1"/>
</dbReference>
<keyword evidence="10" id="KW-0511">Multifunctional enzyme</keyword>
<comment type="caution">
    <text evidence="15">The sequence shown here is derived from an EMBL/GenBank/DDBJ whole genome shotgun (WGS) entry which is preliminary data.</text>
</comment>
<dbReference type="GO" id="GO:0006633">
    <property type="term" value="P:fatty acid biosynthetic process"/>
    <property type="evidence" value="ECO:0007669"/>
    <property type="project" value="UniProtKB-UniPathway"/>
</dbReference>
<comment type="subcellular location">
    <subcellularLocation>
        <location evidence="1">Cytoplasm</location>
    </subcellularLocation>
</comment>
<dbReference type="Pfam" id="PF00550">
    <property type="entry name" value="PP-binding"/>
    <property type="match status" value="5"/>
</dbReference>
<dbReference type="InterPro" id="IPR013217">
    <property type="entry name" value="Methyltransf_12"/>
</dbReference>
<reference evidence="15 16" key="1">
    <citation type="journal article" date="2018" name="Aquat. Microb. Ecol.">
        <title>Gammaproteobacterial methanotrophs dominate.</title>
        <authorList>
            <person name="Rissanen A.J."/>
            <person name="Saarenheimo J."/>
            <person name="Tiirola M."/>
            <person name="Peura S."/>
            <person name="Aalto S.L."/>
            <person name="Karvinen A."/>
            <person name="Nykanen H."/>
        </authorList>
    </citation>
    <scope>NUCLEOTIDE SEQUENCE [LARGE SCALE GENOMIC DNA]</scope>
    <source>
        <strain evidence="15">AMbin10</strain>
    </source>
</reference>
<dbReference type="PROSITE" id="PS50075">
    <property type="entry name" value="CARRIER"/>
    <property type="match status" value="5"/>
</dbReference>
<dbReference type="SUPFAM" id="SSF53335">
    <property type="entry name" value="S-adenosyl-L-methionine-dependent methyltransferases"/>
    <property type="match status" value="3"/>
</dbReference>
<keyword evidence="6" id="KW-0963">Cytoplasm</keyword>
<evidence type="ECO:0000256" key="3">
    <source>
        <dbReference type="ARBA" id="ARBA00005194"/>
    </source>
</evidence>
<dbReference type="GO" id="GO:0004315">
    <property type="term" value="F:3-oxoacyl-[acyl-carrier-protein] synthase activity"/>
    <property type="evidence" value="ECO:0007669"/>
    <property type="project" value="InterPro"/>
</dbReference>
<dbReference type="InterPro" id="IPR014030">
    <property type="entry name" value="Ketoacyl_synth_N"/>
</dbReference>
<dbReference type="GO" id="GO:0004312">
    <property type="term" value="F:fatty acid synthase activity"/>
    <property type="evidence" value="ECO:0007669"/>
    <property type="project" value="TreeGrafter"/>
</dbReference>
<evidence type="ECO:0000256" key="1">
    <source>
        <dbReference type="ARBA" id="ARBA00004496"/>
    </source>
</evidence>
<name>A0A2W4REM0_9GAMM</name>
<feature type="domain" description="Carrier" evidence="13">
    <location>
        <begin position="3554"/>
        <end position="3630"/>
    </location>
</feature>
<feature type="domain" description="Carrier" evidence="13">
    <location>
        <begin position="6"/>
        <end position="84"/>
    </location>
</feature>
<evidence type="ECO:0000313" key="15">
    <source>
        <dbReference type="EMBL" id="PZN78308.1"/>
    </source>
</evidence>
<dbReference type="Pfam" id="PF22621">
    <property type="entry name" value="CurL-like_PKS_C"/>
    <property type="match status" value="1"/>
</dbReference>
<dbReference type="SMART" id="SM01294">
    <property type="entry name" value="PKS_PP_betabranch"/>
    <property type="match status" value="3"/>
</dbReference>
<dbReference type="Proteomes" id="UP000249396">
    <property type="component" value="Unassembled WGS sequence"/>
</dbReference>
<dbReference type="InterPro" id="IPR013968">
    <property type="entry name" value="PKS_KR"/>
</dbReference>
<keyword evidence="7" id="KW-0597">Phosphoprotein</keyword>
<comment type="pathway">
    <text evidence="3">Lipid metabolism; fatty acid biosynthesis.</text>
</comment>
<dbReference type="Gene3D" id="1.10.1200.10">
    <property type="entry name" value="ACP-like"/>
    <property type="match status" value="5"/>
</dbReference>
<comment type="similarity">
    <text evidence="4">Belongs to the short-chain dehydrogenases/reductases (SDR) family.</text>
</comment>
<sequence>MTSREKMPLLVEAALVKAVATVLGMEQHRVNPGESLSGYGFDSITLTQLANQLNRTFPFVRLDASTFLEHTTLAALQAHLQTRYQNDFAVCFGLAQGEPQTASCLKTAAAHTQPEPAQHAADQTQAVEPSTGDGISGSLLLDAFDAEDDEVTPLDLPQPTQGVADSKARGIAIIGMAGRFPDAENIVELWENLFLGKSALKEVPGDRWDWQAIYGDPQALGNLTDCRYGGFLDQPDRFDSLFFGISPLEAAQMDPQQKLVLQSVWETVENAGYSVDRLKGEDIGVYLGVQRSENLLRLMKDGQDFGPYTNIGNTHSMLANRVSYFFDWKGDSLSVDTACAASSSALHLAYHALLRGEIQYALVGGVTVVQDAFSHIANRKMGLLTNQQRVCSFDENSDGYLIGEGVATALLKPLAQAEQDGDYIYGVIKGCVVAQSGKTMFLTAPDPKSHIKAVRSALREAGLQPSDIDYLEGQGTGTDLSDRTELKAYAEVFRSGGNGRRRKLGIGSTKGNIGHVESASGITSLIKVCLAMKNGLIPPVLNFQKLNWPEAEEDLPFQVVALRQAWGRLADEHGKPVPRRAGIHNFGYGGLCAHFIIEEHANACEQQTWQAGVVAQEELLVFSSKSQLQLEQYLARLLRYIQAGECHYFGIQCLELGDVAYTLQTGRQAMDVRLAVVASSMEELVAKLQRYLGGDREIPRLFAGQAAYGTGSVGRETLRAESYQGLALDAVAERWVSGGDLAGHADAIAHRGRRIPLPGFCFASALQTDAEAVVSSMEPRLNPLVWQRFSGAFQSLEAMAQDRLLDCFQTWGVCRVPGEELEPGRLGASLGIAPQYGRLFAVLLDILARVGVLRKGAGGHYRVVRAERVDHAELERKRGEFLCEFPELEAQIGLTWQCLDNLHDILTGKIPATSILFPDGSMLCAQGFYRGNPVADHFNKLVNWQLLVAVQALAQRRQPDETLRILEIGAGTGGTTTGALKSIAGFGDRISYVYSDISAGFTQFGKSKFGAEYPFVQFQTLNIEKDIAAQGFAGHSFDVIVACNVLHATADMRRTVQNTRRLLKADGSMILNEATRAQDFISLTFGLLHGWWAFEDEAGRLPGGPLLDSALWTALLEGQGFASVKIYGQSGPDGEDTGHNVVVASSQNQAADAKPARQSRTAQPTPQAVAAQARPGADIVRQVRETFAKVLMIDAKQMDADAPHVDFGVDSFTSLQIVTEINRVLGVRLRNTELFNFPSINAVSLHIQRHMAAIAPELQTAARHNAAPLPRPADNPKPSAADSSSVAALDSRARIAIIGMSGCFPRAGNIDEYWQNLAAGRDCVATVPPGRWEGTSFLGGFLDDIDRFDPLFFKLSPKEAEWMDPQQRLFIQEAWRTFEHAGYSSESLKGSRCGVFVGCREGDYLRPFAHLGTSAHQGTGNSSAMLSARIAYFLDLKGPSLAVDTACSSALVAVHLACESIRGGTCDFALAGGVSLMCTPESHLVLGKSGMLSPDGRCKTFDDRADGFVPAEAVGAVLLKPLEDALRDGDHIFGVIQAHGINQDGKTNGITASSSPSQSALQQETYRRYQIDPERIGYVEAHGTGTRLGDPIEIDALTDSFQAFTQRKQFCAIGSVKTNIGHALAAAGFAGLIKVLLALKHKQLPPSLHFESENRHFQLAQTPFYVNTVLQDWANPSGQPRQAAISAFGFSGTNAHCVIEEAPQRPSALEDAEGQPCLIALSAKNQADLTAKIQALTNWLERDADSYALSDIAATLMLGRSHFDFRVALVASDKRALAADLNNLLTRTGGLGQKIKAEPERSPALWQFGKRLLAELRSGLTDAAESNETLLSLADLYQQGYNLEWRLLYQDAGTPLAAFRKVPLPTYPFVGGRYWLAAAGVASVEAEPVFTLADFPEEPPTLRVFQQAYAGVTGFCALLLASALQEMDVFKARGGRYSLEELRTALQIDRKYHRLLDAFLNLLLEANYLRRQGGYFERIDHDAQAWQVPFDELQRKTDQMAAEYPQIAAFLNLLWVCVRNYPQVLRGKLNATEVMFPGSSFDLVKGIYKENATADFYNRILADNLIKQVRTLALHWPLERQIKLLEIGAGTGGASALLLDKLKEFGGRISYLYTDVSAGFIQYGRRTYGEEYPFARFEVLDIEKAIPPTCVYRQSFDIIVASNVLHATRELGNTLGNVKALLKDGGYLFLNEATDVQAFATMTYGLLEGWWRFEDAIRLENSPLLDAARWVALLEQNGFDVAPPQGLAGELKGPGQHILIARHKPPEKQAKPPAWQPTVEPIRQTWPSPSPLRRKIQQHVTATILHILGLQDQALVMEKPFSDYGLDSISGIDFLNAINRQLGIDVSVTALFDYPNIAELSNFIHDHYRERLAQMGFDQAGDILPLAEGDPVRLASQPDFQAGASSATLNADQGKGRADDIAIIGMSGRFPGARNAHAFWDGLASGSCAIGEPPADRWPTGSFPTAYRAGFIDGIDQFDALFFNWTGTEAEQADPQQRLFLEESYAALEDAGYPPVQLRQLKCGVFAGVGMSDYLINMRENGYAGEAQTFWGNSPAVVPARISYFLNLKGPSIAIDTACSSSLVAIHAARQSILAGECDMALAGGVFLCTTPHFHTLASKAQMLAADGKCKAFDQKADGFVFGEGVGVIVLKRLDAALRDKDHIHAVLKASAVNQDGKTNGIAAPSALSQTELEVSVYEQAGINPETIGYVEAHGTGTKLGDPVEVEALSNAFRRYTDKKQFCLLGSVKPNIGHASLAAGIASVIKVLQCFAHREIPPLLNFSEANEHIDFVNTPFRVNTGLCDWASSEGQPRRAAISGFGLGGTNAHLVLEESPVHLGSKPSWEEAPALICLSAKTEHSLRQKARDLAACLDRQGELYSLGHIAYTLHVGREHFPHRAAWVAQSRHDLLQQLRLAESGTASQAGPAPLGTVGQWMAQLRTGKLPLPDAMEKLHALATLYRDGQDIDWQAMYASDERYRVPLPGYPFDRSRFWFQSAQQQQPRQATPANPAPSPDEVGRTWWQPHWNASPLPRGPSRQADGPLLVFGARQYDLSHWQGGPIVLVTAGDSFAESLQGLVPGATAMVQIRAGEPDDYQRLAGLLAQRKLLPARILHTWSEQPFQPNALDAHLDRGFYTILFMAQALMKQTARPESIHLIYAFVPTASRSHALNQAMGGLAKTLNQESPAFLCQTLEVPHTSLLAQLAGMEYQYAAAGELEVRYQQHADDGLVREVKVWQAVGLDNTHAQPLALKEQGTYLLIGGAGGLGLLFCQYLQQQAEKQKSRISVFLTGRKPLPAERLRQIGRMDSPWCKINYLQADIADLHEARQIVAQARGKQGGIAGVFHFAGATRDAFLLKKTKAECQEVLAAKVQGTLALEQALQGEKVDFLTFFSSASAAFGNVGQADYAYANAFLDALAVQGSIADSHTFSVNWAFWQEGGMRPADSKLDTMASAMGVRGLASETGLQAWETILQAQLKQCMFLSGDPQTIKRFVEAQRARAQPVVQSVGPRRIDIQQIYREAEAVGQIGGVEDKDATVTLTTPNGVNSAALVSHPSHEIEAFLAKAVADITRLPPDKISIHRPLEEFGLDSLMVTALNQVLIARFGPLPATLFFEYHTLEALAGHLAGRQNAKQPTAAHLVGRDGQPVAEGKPSLAGDIYSRAETIGLAEAQTAAHRAEAPASAALPQAIAPAKACPTAAEPCRDSLADRQRHMAGDDPFDIAIIGVSGIYPQADTLDAFWDNLKAGRDCVVEVPKWRWNVDEYYDPDRNKAMQGKIYCKWGGFVDDVDGFDAFFFNISPREAKLMDPSERLFLQTAWAACEDAGYTRKKLAETCGMNVGVFAGISSYAYSLWGPPEWEKGNLCTPCGGLWSIANRVSYCMGLSGPSYPVDTACSSSLSAVHQACLSLKNRECAMAIAGGASFIVHPHQYVGMCQNQMLSPSGKCHSFGDQGDGFVPGEGVGAILLKPLPQALADGDPIHAIIKGSSVNHGGRTNGYAVPNPKAQAELIKLALKNAHVSPSSISYVEAHGTGTALGDPVEFEGLCQAWASDTAQPAAKQSCAIGSVKSNIGHLNAAAGISGLTKILLQMRHKTLAPSLHARNPNPNINFADSPFFIQQYVAEWSPRQIGQARRAAISSFGAGGANAHVILEEYAAPPAAQAPGPMREYVFPLSAKTPDRLVCYVEKLLAFWEGHQDSLRLQDVAYTLQTGREAMPERIAFVATQKGEVGTQLRAFLQRGGLGGAAPASFFKGRADADAAPADAARLAALASASAQAELAGLWVSGADIDWEALPCWKHTSGPRARRISLPSYPFAKTPYWYAENTASHVKPTQQTVQADDLLAQHKEGFDDLAWLGGVWLLQAFQQMGCFRYALEDYARDQLKTRVRLIDDYRQLYEALLDILKTAGYIVLEGDRVRSTARVSQKTDRHSLDYWVDKHPELAANFRLLWTCLENIVDILQGGITATDVIFPNSSMALVEKIYQENAIADYYNRLVVDEVVACVRERLTALPLREKLQVLEIGAGTGGTSAALLAALTPYQERLHYDYTDLSIKFVQYGRQHYGHHTFADFQILDIERDVKTQGFAIQQADVLVATNVLHATRILNTTLKNAKSLLRKGGKLIINEAVETHVFSTLTFGLLKGWWLAEDPHKRLPGSPLLSVPMWQGVLREEGFVSVRAAAPVIESGVSQNVLIAESDGQIADPGPDPLHTVAMAANSPKFADVTAGKGEKQNAVAQKLRRIVAAVIELAPDAVNPDSAYVDMGVDSILAIEIISQINREFGITLRTTALFDHATINRLAAHIVARHGNAIELEDELLQVFQRLHSGELNVQAAHALLGV</sequence>
<evidence type="ECO:0000256" key="7">
    <source>
        <dbReference type="ARBA" id="ARBA00022553"/>
    </source>
</evidence>
<dbReference type="SMART" id="SM00825">
    <property type="entry name" value="PKS_KS"/>
    <property type="match status" value="4"/>
</dbReference>
<feature type="domain" description="Ketosynthase family 3 (KS3)" evidence="14">
    <location>
        <begin position="1292"/>
        <end position="1701"/>
    </location>
</feature>
<dbReference type="CDD" id="cd00833">
    <property type="entry name" value="PKS"/>
    <property type="match status" value="4"/>
</dbReference>
<dbReference type="Pfam" id="PF08242">
    <property type="entry name" value="Methyltransf_12"/>
    <property type="match status" value="3"/>
</dbReference>
<feature type="domain" description="Carrier" evidence="13">
    <location>
        <begin position="2291"/>
        <end position="2368"/>
    </location>
</feature>
<dbReference type="GO" id="GO:0005886">
    <property type="term" value="C:plasma membrane"/>
    <property type="evidence" value="ECO:0007669"/>
    <property type="project" value="TreeGrafter"/>
</dbReference>
<feature type="domain" description="Ketosynthase family 3 (KS3)" evidence="14">
    <location>
        <begin position="3719"/>
        <end position="4152"/>
    </location>
</feature>
<dbReference type="InterPro" id="IPR049490">
    <property type="entry name" value="C883_1060-like_KR_N"/>
</dbReference>
<dbReference type="GO" id="GO:0031177">
    <property type="term" value="F:phosphopantetheine binding"/>
    <property type="evidence" value="ECO:0007669"/>
    <property type="project" value="InterPro"/>
</dbReference>
<evidence type="ECO:0000259" key="13">
    <source>
        <dbReference type="PROSITE" id="PS50075"/>
    </source>
</evidence>
<dbReference type="InterPro" id="IPR009081">
    <property type="entry name" value="PP-bd_ACP"/>
</dbReference>
<evidence type="ECO:0000256" key="12">
    <source>
        <dbReference type="SAM" id="MobiDB-lite"/>
    </source>
</evidence>
<dbReference type="PROSITE" id="PS00012">
    <property type="entry name" value="PHOSPHOPANTETHEINE"/>
    <property type="match status" value="2"/>
</dbReference>
<dbReference type="InterPro" id="IPR036736">
    <property type="entry name" value="ACP-like_sf"/>
</dbReference>
<evidence type="ECO:0000256" key="2">
    <source>
        <dbReference type="ARBA" id="ARBA00004792"/>
    </source>
</evidence>
<evidence type="ECO:0000256" key="4">
    <source>
        <dbReference type="ARBA" id="ARBA00006484"/>
    </source>
</evidence>
<dbReference type="GO" id="GO:0071770">
    <property type="term" value="P:DIM/DIP cell wall layer assembly"/>
    <property type="evidence" value="ECO:0007669"/>
    <property type="project" value="TreeGrafter"/>
</dbReference>
<dbReference type="InterPro" id="IPR018201">
    <property type="entry name" value="Ketoacyl_synth_AS"/>
</dbReference>
<dbReference type="Gene3D" id="3.40.47.10">
    <property type="match status" value="4"/>
</dbReference>
<evidence type="ECO:0000259" key="14">
    <source>
        <dbReference type="PROSITE" id="PS52004"/>
    </source>
</evidence>
<feature type="compositionally biased region" description="Low complexity" evidence="12">
    <location>
        <begin position="2996"/>
        <end position="3008"/>
    </location>
</feature>
<evidence type="ECO:0000256" key="11">
    <source>
        <dbReference type="ARBA" id="ARBA00054155"/>
    </source>
</evidence>
<dbReference type="InterPro" id="IPR054514">
    <property type="entry name" value="RhiE-like_linker"/>
</dbReference>
<dbReference type="InterPro" id="IPR006162">
    <property type="entry name" value="Ppantetheine_attach_site"/>
</dbReference>
<dbReference type="InterPro" id="IPR050091">
    <property type="entry name" value="PKS_NRPS_Biosynth_Enz"/>
</dbReference>
<dbReference type="InterPro" id="IPR020806">
    <property type="entry name" value="PKS_PP-bd"/>
</dbReference>
<evidence type="ECO:0000256" key="5">
    <source>
        <dbReference type="ARBA" id="ARBA00022450"/>
    </source>
</evidence>
<comment type="function">
    <text evidence="11">Involved in production of the polyketide antibiotic thailandamide.</text>
</comment>
<comment type="pathway">
    <text evidence="2">Antibiotic biosynthesis.</text>
</comment>
<feature type="domain" description="Carrier" evidence="13">
    <location>
        <begin position="1174"/>
        <end position="1251"/>
    </location>
</feature>
<evidence type="ECO:0008006" key="17">
    <source>
        <dbReference type="Google" id="ProtNLM"/>
    </source>
</evidence>
<feature type="domain" description="Ketosynthase family 3 (KS3)" evidence="14">
    <location>
        <begin position="2418"/>
        <end position="2833"/>
    </location>
</feature>